<organism evidence="3">
    <name type="scientific">Dulem virus 34</name>
    <dbReference type="NCBI Taxonomy" id="3145752"/>
    <lineage>
        <taxon>Viruses</taxon>
        <taxon>Duplodnaviria</taxon>
        <taxon>Heunggongvirae</taxon>
        <taxon>Uroviricota</taxon>
        <taxon>Caudoviricetes</taxon>
    </lineage>
</organism>
<sequence length="82" mass="9425">MSGKYLGPAERQVIAQAWGSYSSVAEIAQRLGVARKTIYEELRRGQDGEKLDHNQRPVYDPELAQRRFQANLRRRGHAKTEN</sequence>
<dbReference type="Pfam" id="PF13936">
    <property type="entry name" value="HTH_38"/>
    <property type="match status" value="1"/>
</dbReference>
<feature type="region of interest" description="Disordered" evidence="1">
    <location>
        <begin position="43"/>
        <end position="82"/>
    </location>
</feature>
<name>A0AAU8B6W6_9CAUD</name>
<evidence type="ECO:0000256" key="1">
    <source>
        <dbReference type="SAM" id="MobiDB-lite"/>
    </source>
</evidence>
<proteinExistence type="predicted"/>
<protein>
    <submittedName>
        <fullName evidence="3">RNAseH protein</fullName>
    </submittedName>
</protein>
<feature type="compositionally biased region" description="Basic residues" evidence="1">
    <location>
        <begin position="72"/>
        <end position="82"/>
    </location>
</feature>
<dbReference type="InterPro" id="IPR025246">
    <property type="entry name" value="IS30-like_HTH"/>
</dbReference>
<accession>A0AAU8B6W6</accession>
<reference evidence="3" key="1">
    <citation type="submission" date="2024-03" db="EMBL/GenBank/DDBJ databases">
        <title>Diverse circular DNA viruses in blood, oral, and fecal samples of captive lemurs.</title>
        <authorList>
            <person name="Paietta E.N."/>
            <person name="Kraberger S."/>
            <person name="Lund M.C."/>
            <person name="Custer J.M."/>
            <person name="Vargas K.M."/>
            <person name="Ehmke E.E."/>
            <person name="Yoder A.D."/>
            <person name="Varsani A."/>
        </authorList>
    </citation>
    <scope>NUCLEOTIDE SEQUENCE</scope>
    <source>
        <strain evidence="3">Duke_28FF_219</strain>
    </source>
</reference>
<dbReference type="Gene3D" id="1.10.10.60">
    <property type="entry name" value="Homeodomain-like"/>
    <property type="match status" value="1"/>
</dbReference>
<dbReference type="EMBL" id="PP511788">
    <property type="protein sequence ID" value="XCD07428.1"/>
    <property type="molecule type" value="Genomic_DNA"/>
</dbReference>
<feature type="compositionally biased region" description="Basic and acidic residues" evidence="1">
    <location>
        <begin position="43"/>
        <end position="55"/>
    </location>
</feature>
<evidence type="ECO:0000313" key="3">
    <source>
        <dbReference type="EMBL" id="XCD07428.1"/>
    </source>
</evidence>
<feature type="domain" description="Transposase IS30-like HTH" evidence="2">
    <location>
        <begin position="2"/>
        <end position="45"/>
    </location>
</feature>
<evidence type="ECO:0000259" key="2">
    <source>
        <dbReference type="Pfam" id="PF13936"/>
    </source>
</evidence>